<feature type="compositionally biased region" description="Basic and acidic residues" evidence="1">
    <location>
        <begin position="149"/>
        <end position="169"/>
    </location>
</feature>
<proteinExistence type="predicted"/>
<dbReference type="GeneID" id="92033633"/>
<accession>A0ABR1LI25</accession>
<comment type="caution">
    <text evidence="2">The sequence shown here is derived from an EMBL/GenBank/DDBJ whole genome shotgun (WGS) entry which is preliminary data.</text>
</comment>
<feature type="region of interest" description="Disordered" evidence="1">
    <location>
        <begin position="144"/>
        <end position="169"/>
    </location>
</feature>
<name>A0ABR1LI25_9PEZI</name>
<sequence length="169" mass="18891">MGWTSERATEARVCSSAWHGMAWPGKSAACLLYPLVRLTVHLFVWLSPALVRRRCAKTTSQPTPTPTPTPSPCPPLSPPLSFPYYLFSLNLCHFTTNTSNQPPGRHIQHPPRAPLALLWRLLDLHPVQRRPNILLHVAVRAGVAQHEGQGSEKKDDCRTEEEGCKMMRG</sequence>
<gene>
    <name evidence="2" type="ORF">J3D65DRAFT_629283</name>
</gene>
<dbReference type="RefSeq" id="XP_066653608.1">
    <property type="nucleotide sequence ID" value="XM_066800727.1"/>
</dbReference>
<organism evidence="2 3">
    <name type="scientific">Phyllosticta citribraziliensis</name>
    <dbReference type="NCBI Taxonomy" id="989973"/>
    <lineage>
        <taxon>Eukaryota</taxon>
        <taxon>Fungi</taxon>
        <taxon>Dikarya</taxon>
        <taxon>Ascomycota</taxon>
        <taxon>Pezizomycotina</taxon>
        <taxon>Dothideomycetes</taxon>
        <taxon>Dothideomycetes incertae sedis</taxon>
        <taxon>Botryosphaeriales</taxon>
        <taxon>Phyllostictaceae</taxon>
        <taxon>Phyllosticta</taxon>
    </lineage>
</organism>
<dbReference type="Proteomes" id="UP001360953">
    <property type="component" value="Unassembled WGS sequence"/>
</dbReference>
<keyword evidence="3" id="KW-1185">Reference proteome</keyword>
<reference evidence="2 3" key="1">
    <citation type="submission" date="2024-04" db="EMBL/GenBank/DDBJ databases">
        <title>Phyllosticta paracitricarpa is synonymous to the EU quarantine fungus P. citricarpa based on phylogenomic analyses.</title>
        <authorList>
            <consortium name="Lawrence Berkeley National Laboratory"/>
            <person name="Van ingen-buijs V.A."/>
            <person name="Van westerhoven A.C."/>
            <person name="Haridas S."/>
            <person name="Skiadas P."/>
            <person name="Martin F."/>
            <person name="Groenewald J.Z."/>
            <person name="Crous P.W."/>
            <person name="Seidl M.F."/>
        </authorList>
    </citation>
    <scope>NUCLEOTIDE SEQUENCE [LARGE SCALE GENOMIC DNA]</scope>
    <source>
        <strain evidence="2 3">CPC 17464</strain>
    </source>
</reference>
<evidence type="ECO:0000313" key="2">
    <source>
        <dbReference type="EMBL" id="KAK7534883.1"/>
    </source>
</evidence>
<protein>
    <submittedName>
        <fullName evidence="2">Uncharacterized protein</fullName>
    </submittedName>
</protein>
<evidence type="ECO:0000256" key="1">
    <source>
        <dbReference type="SAM" id="MobiDB-lite"/>
    </source>
</evidence>
<evidence type="ECO:0000313" key="3">
    <source>
        <dbReference type="Proteomes" id="UP001360953"/>
    </source>
</evidence>
<dbReference type="EMBL" id="JBBPEH010000008">
    <property type="protein sequence ID" value="KAK7534883.1"/>
    <property type="molecule type" value="Genomic_DNA"/>
</dbReference>